<protein>
    <submittedName>
        <fullName evidence="2">Uncharacterized protein</fullName>
    </submittedName>
</protein>
<organism evidence="2 3">
    <name type="scientific">Haloarcula onubensis</name>
    <dbReference type="NCBI Taxonomy" id="2950539"/>
    <lineage>
        <taxon>Archaea</taxon>
        <taxon>Methanobacteriati</taxon>
        <taxon>Methanobacteriota</taxon>
        <taxon>Stenosarchaea group</taxon>
        <taxon>Halobacteria</taxon>
        <taxon>Halobacteriales</taxon>
        <taxon>Haloarculaceae</taxon>
        <taxon>Haloarcula</taxon>
    </lineage>
</organism>
<evidence type="ECO:0000313" key="2">
    <source>
        <dbReference type="EMBL" id="MDS0284054.1"/>
    </source>
</evidence>
<feature type="region of interest" description="Disordered" evidence="1">
    <location>
        <begin position="61"/>
        <end position="134"/>
    </location>
</feature>
<accession>A0ABU2FTG1</accession>
<feature type="compositionally biased region" description="Polar residues" evidence="1">
    <location>
        <begin position="1"/>
        <end position="21"/>
    </location>
</feature>
<keyword evidence="3" id="KW-1185">Reference proteome</keyword>
<reference evidence="2 3" key="1">
    <citation type="submission" date="2022-06" db="EMBL/GenBank/DDBJ databases">
        <title>Halomicroarcula sp. a new haloarchaeum isolate from saline soil.</title>
        <authorList>
            <person name="Strakova D."/>
            <person name="Galisteo C."/>
            <person name="Sanchez-Porro C."/>
            <person name="Ventosa A."/>
        </authorList>
    </citation>
    <scope>NUCLEOTIDE SEQUENCE [LARGE SCALE GENOMIC DNA]</scope>
    <source>
        <strain evidence="2 3">S3CR25-11</strain>
    </source>
</reference>
<feature type="compositionally biased region" description="Polar residues" evidence="1">
    <location>
        <begin position="90"/>
        <end position="104"/>
    </location>
</feature>
<evidence type="ECO:0000313" key="3">
    <source>
        <dbReference type="Proteomes" id="UP001268864"/>
    </source>
</evidence>
<gene>
    <name evidence="2" type="ORF">NDI86_18215</name>
</gene>
<dbReference type="RefSeq" id="WP_310901801.1">
    <property type="nucleotide sequence ID" value="NZ_JAMQOS010000007.1"/>
</dbReference>
<evidence type="ECO:0000256" key="1">
    <source>
        <dbReference type="SAM" id="MobiDB-lite"/>
    </source>
</evidence>
<dbReference type="Proteomes" id="UP001268864">
    <property type="component" value="Unassembled WGS sequence"/>
</dbReference>
<comment type="caution">
    <text evidence="2">The sequence shown here is derived from an EMBL/GenBank/DDBJ whole genome shotgun (WGS) entry which is preliminary data.</text>
</comment>
<sequence length="134" mass="14782">MGISVNSTHTGTVSDFTNSGNPVVELPQATRRIVVKARKEKKIEEGDNLKFSIQSTNRDHHLASLLSHAPDGTHHNHNSTPNIPIHHDGNSATASRSEKSATQSVDDRKFDPKTHGAPKTSKEKSKRKFLRTDK</sequence>
<proteinExistence type="predicted"/>
<feature type="region of interest" description="Disordered" evidence="1">
    <location>
        <begin position="1"/>
        <end position="28"/>
    </location>
</feature>
<dbReference type="EMBL" id="JAMQOS010000007">
    <property type="protein sequence ID" value="MDS0284054.1"/>
    <property type="molecule type" value="Genomic_DNA"/>
</dbReference>
<feature type="compositionally biased region" description="Basic and acidic residues" evidence="1">
    <location>
        <begin position="105"/>
        <end position="114"/>
    </location>
</feature>
<feature type="compositionally biased region" description="Basic residues" evidence="1">
    <location>
        <begin position="124"/>
        <end position="134"/>
    </location>
</feature>
<name>A0ABU2FTG1_9EURY</name>